<evidence type="ECO:0000256" key="9">
    <source>
        <dbReference type="NCBIfam" id="TIGR02209"/>
    </source>
</evidence>
<evidence type="ECO:0000256" key="8">
    <source>
        <dbReference type="HAMAP-Rule" id="MF_00910"/>
    </source>
</evidence>
<evidence type="ECO:0000256" key="1">
    <source>
        <dbReference type="ARBA" id="ARBA00004401"/>
    </source>
</evidence>
<dbReference type="Pfam" id="PF04999">
    <property type="entry name" value="FtsL"/>
    <property type="match status" value="1"/>
</dbReference>
<organism evidence="10 11">
    <name type="scientific">Parvibium lacunae</name>
    <dbReference type="NCBI Taxonomy" id="1888893"/>
    <lineage>
        <taxon>Bacteria</taxon>
        <taxon>Pseudomonadati</taxon>
        <taxon>Pseudomonadota</taxon>
        <taxon>Betaproteobacteria</taxon>
        <taxon>Burkholderiales</taxon>
        <taxon>Alcaligenaceae</taxon>
        <taxon>Parvibium</taxon>
    </lineage>
</organism>
<evidence type="ECO:0000313" key="10">
    <source>
        <dbReference type="EMBL" id="RCS57562.1"/>
    </source>
</evidence>
<dbReference type="InterPro" id="IPR011922">
    <property type="entry name" value="Cell_div_FtsL"/>
</dbReference>
<keyword evidence="7 8" id="KW-0131">Cell cycle</keyword>
<comment type="subunit">
    <text evidence="8">Part of a complex composed of FtsB, FtsL and FtsQ.</text>
</comment>
<evidence type="ECO:0000256" key="6">
    <source>
        <dbReference type="ARBA" id="ARBA00023136"/>
    </source>
</evidence>
<evidence type="ECO:0000256" key="5">
    <source>
        <dbReference type="ARBA" id="ARBA00022989"/>
    </source>
</evidence>
<gene>
    <name evidence="8 10" type="primary">ftsL</name>
    <name evidence="10" type="ORF">DU000_08965</name>
</gene>
<evidence type="ECO:0000256" key="3">
    <source>
        <dbReference type="ARBA" id="ARBA00022618"/>
    </source>
</evidence>
<protein>
    <recommendedName>
        <fullName evidence="8 9">Cell division protein FtsL</fullName>
    </recommendedName>
</protein>
<proteinExistence type="inferred from homology"/>
<dbReference type="GO" id="GO:0043093">
    <property type="term" value="P:FtsZ-dependent cytokinesis"/>
    <property type="evidence" value="ECO:0007669"/>
    <property type="project" value="UniProtKB-UniRule"/>
</dbReference>
<evidence type="ECO:0000256" key="7">
    <source>
        <dbReference type="ARBA" id="ARBA00023306"/>
    </source>
</evidence>
<keyword evidence="11" id="KW-1185">Reference proteome</keyword>
<comment type="caution">
    <text evidence="10">The sequence shown here is derived from an EMBL/GenBank/DDBJ whole genome shotgun (WGS) entry which is preliminary data.</text>
</comment>
<dbReference type="PANTHER" id="PTHR37479:SF1">
    <property type="entry name" value="CELL DIVISION PROTEIN FTSL"/>
    <property type="match status" value="1"/>
</dbReference>
<keyword evidence="4 8" id="KW-0812">Transmembrane</keyword>
<dbReference type="PANTHER" id="PTHR37479">
    <property type="entry name" value="CELL DIVISION PROTEIN FTSL"/>
    <property type="match status" value="1"/>
</dbReference>
<keyword evidence="5 8" id="KW-1133">Transmembrane helix</keyword>
<dbReference type="GO" id="GO:0005886">
    <property type="term" value="C:plasma membrane"/>
    <property type="evidence" value="ECO:0007669"/>
    <property type="project" value="UniProtKB-SubCell"/>
</dbReference>
<name>A0A368L228_9BURK</name>
<sequence>MTRGQIFLILLLLASAFGLINARQRERTLFVTLDRAQATMRQLEVEWDQLQLEQSNSAKASLIDSAARRELRMQSVTPARTLYVSPETREGHHE</sequence>
<reference evidence="10 11" key="1">
    <citation type="journal article" date="2018" name="Int. J. Syst. Evol. Microbiol.">
        <title>Parvibium lacunae gen. nov., sp. nov., a new member of the family Alcaligenaceae isolated from a freshwater pond.</title>
        <authorList>
            <person name="Chen W.M."/>
            <person name="Xie P.B."/>
            <person name="Hsu M.Y."/>
            <person name="Sheu S.Y."/>
        </authorList>
    </citation>
    <scope>NUCLEOTIDE SEQUENCE [LARGE SCALE GENOMIC DNA]</scope>
    <source>
        <strain evidence="10 11">KMB9</strain>
    </source>
</reference>
<evidence type="ECO:0000256" key="4">
    <source>
        <dbReference type="ARBA" id="ARBA00022692"/>
    </source>
</evidence>
<keyword evidence="8" id="KW-0997">Cell inner membrane</keyword>
<dbReference type="RefSeq" id="WP_114403044.1">
    <property type="nucleotide sequence ID" value="NZ_QPGB01000003.1"/>
</dbReference>
<keyword evidence="2 8" id="KW-1003">Cell membrane</keyword>
<evidence type="ECO:0000256" key="2">
    <source>
        <dbReference type="ARBA" id="ARBA00022475"/>
    </source>
</evidence>
<keyword evidence="3 8" id="KW-0132">Cell division</keyword>
<comment type="similarity">
    <text evidence="8">Belongs to the FtsL family.</text>
</comment>
<dbReference type="EMBL" id="QPGB01000003">
    <property type="protein sequence ID" value="RCS57562.1"/>
    <property type="molecule type" value="Genomic_DNA"/>
</dbReference>
<accession>A0A368L228</accession>
<dbReference type="GO" id="GO:0032153">
    <property type="term" value="C:cell division site"/>
    <property type="evidence" value="ECO:0007669"/>
    <property type="project" value="UniProtKB-UniRule"/>
</dbReference>
<dbReference type="OrthoDB" id="5298556at2"/>
<dbReference type="NCBIfam" id="TIGR02209">
    <property type="entry name" value="ftsL_broad"/>
    <property type="match status" value="1"/>
</dbReference>
<keyword evidence="6 8" id="KW-0472">Membrane</keyword>
<comment type="function">
    <text evidence="8">Essential cell division protein. May link together the upstream cell division proteins, which are predominantly cytoplasmic, with the downstream cell division proteins, which are predominantly periplasmic.</text>
</comment>
<evidence type="ECO:0000313" key="11">
    <source>
        <dbReference type="Proteomes" id="UP000252357"/>
    </source>
</evidence>
<dbReference type="AlphaFoldDB" id="A0A368L228"/>
<comment type="subcellular location">
    <subcellularLocation>
        <location evidence="8">Cell inner membrane</location>
        <topology evidence="8">Single-pass type II membrane protein</topology>
    </subcellularLocation>
    <subcellularLocation>
        <location evidence="1">Cell membrane</location>
        <topology evidence="1">Single-pass type II membrane protein</topology>
    </subcellularLocation>
    <text evidence="8">Localizes to the division septum where it forms a ring structure.</text>
</comment>
<dbReference type="Proteomes" id="UP000252357">
    <property type="component" value="Unassembled WGS sequence"/>
</dbReference>
<dbReference type="HAMAP" id="MF_00910">
    <property type="entry name" value="FtsL"/>
    <property type="match status" value="1"/>
</dbReference>